<organism evidence="1 2">
    <name type="scientific">Romanomermis culicivorax</name>
    <name type="common">Nematode worm</name>
    <dbReference type="NCBI Taxonomy" id="13658"/>
    <lineage>
        <taxon>Eukaryota</taxon>
        <taxon>Metazoa</taxon>
        <taxon>Ecdysozoa</taxon>
        <taxon>Nematoda</taxon>
        <taxon>Enoplea</taxon>
        <taxon>Dorylaimia</taxon>
        <taxon>Mermithida</taxon>
        <taxon>Mermithoidea</taxon>
        <taxon>Mermithidae</taxon>
        <taxon>Romanomermis</taxon>
    </lineage>
</organism>
<dbReference type="Proteomes" id="UP000887565">
    <property type="component" value="Unplaced"/>
</dbReference>
<dbReference type="AlphaFoldDB" id="A0A915JW52"/>
<name>A0A915JW52_ROMCU</name>
<protein>
    <submittedName>
        <fullName evidence="2">Uncharacterized protein</fullName>
    </submittedName>
</protein>
<sequence>MTERKKFLKKVRAERIFDPLKFWKCWDLNLKILGLPSPQLVGPLTVSSTKKMATPIIHIIG</sequence>
<evidence type="ECO:0000313" key="2">
    <source>
        <dbReference type="WBParaSite" id="nRc.2.0.1.t30650-RA"/>
    </source>
</evidence>
<evidence type="ECO:0000313" key="1">
    <source>
        <dbReference type="Proteomes" id="UP000887565"/>
    </source>
</evidence>
<accession>A0A915JW52</accession>
<keyword evidence="1" id="KW-1185">Reference proteome</keyword>
<proteinExistence type="predicted"/>
<reference evidence="2" key="1">
    <citation type="submission" date="2022-11" db="UniProtKB">
        <authorList>
            <consortium name="WormBaseParasite"/>
        </authorList>
    </citation>
    <scope>IDENTIFICATION</scope>
</reference>
<dbReference type="WBParaSite" id="nRc.2.0.1.t30650-RA">
    <property type="protein sequence ID" value="nRc.2.0.1.t30650-RA"/>
    <property type="gene ID" value="nRc.2.0.1.g30650"/>
</dbReference>